<dbReference type="SUPFAM" id="SSF51556">
    <property type="entry name" value="Metallo-dependent hydrolases"/>
    <property type="match status" value="1"/>
</dbReference>
<dbReference type="Gene3D" id="3.20.20.140">
    <property type="entry name" value="Metal-dependent hydrolases"/>
    <property type="match status" value="2"/>
</dbReference>
<dbReference type="OrthoDB" id="9797498at2"/>
<name>A0A2G0CI24_9BACT</name>
<evidence type="ECO:0000313" key="3">
    <source>
        <dbReference type="EMBL" id="PHK99619.1"/>
    </source>
</evidence>
<evidence type="ECO:0000259" key="2">
    <source>
        <dbReference type="Pfam" id="PF01979"/>
    </source>
</evidence>
<feature type="chain" id="PRO_5013901267" evidence="1">
    <location>
        <begin position="20"/>
        <end position="517"/>
    </location>
</feature>
<evidence type="ECO:0000313" key="4">
    <source>
        <dbReference type="Proteomes" id="UP000226437"/>
    </source>
</evidence>
<dbReference type="InterPro" id="IPR032466">
    <property type="entry name" value="Metal_Hydrolase"/>
</dbReference>
<dbReference type="RefSeq" id="WP_099104598.1">
    <property type="nucleotide sequence ID" value="NZ_JAATJF010000001.1"/>
</dbReference>
<dbReference type="PANTHER" id="PTHR43135:SF3">
    <property type="entry name" value="ALPHA-D-RIBOSE 1-METHYLPHOSPHONATE 5-TRIPHOSPHATE DIPHOSPHATASE"/>
    <property type="match status" value="1"/>
</dbReference>
<keyword evidence="4" id="KW-1185">Reference proteome</keyword>
<organism evidence="3 4">
    <name type="scientific">Neolewinella marina</name>
    <dbReference type="NCBI Taxonomy" id="438751"/>
    <lineage>
        <taxon>Bacteria</taxon>
        <taxon>Pseudomonadati</taxon>
        <taxon>Bacteroidota</taxon>
        <taxon>Saprospiria</taxon>
        <taxon>Saprospirales</taxon>
        <taxon>Lewinellaceae</taxon>
        <taxon>Neolewinella</taxon>
    </lineage>
</organism>
<dbReference type="Pfam" id="PF01979">
    <property type="entry name" value="Amidohydro_1"/>
    <property type="match status" value="1"/>
</dbReference>
<dbReference type="Gene3D" id="2.30.40.10">
    <property type="entry name" value="Urease, subunit C, domain 1"/>
    <property type="match status" value="1"/>
</dbReference>
<reference evidence="3 4" key="1">
    <citation type="submission" date="2017-10" db="EMBL/GenBank/DDBJ databases">
        <title>The draft genome sequence of Lewinella marina KCTC 32374.</title>
        <authorList>
            <person name="Wang K."/>
        </authorList>
    </citation>
    <scope>NUCLEOTIDE SEQUENCE [LARGE SCALE GENOMIC DNA]</scope>
    <source>
        <strain evidence="3 4">MKG-38</strain>
    </source>
</reference>
<feature type="signal peptide" evidence="1">
    <location>
        <begin position="1"/>
        <end position="19"/>
    </location>
</feature>
<dbReference type="InterPro" id="IPR011059">
    <property type="entry name" value="Metal-dep_hydrolase_composite"/>
</dbReference>
<proteinExistence type="predicted"/>
<gene>
    <name evidence="3" type="ORF">CGL56_00795</name>
</gene>
<evidence type="ECO:0000256" key="1">
    <source>
        <dbReference type="SAM" id="SignalP"/>
    </source>
</evidence>
<dbReference type="PANTHER" id="PTHR43135">
    <property type="entry name" value="ALPHA-D-RIBOSE 1-METHYLPHOSPHONATE 5-TRIPHOSPHATE DIPHOSPHATASE"/>
    <property type="match status" value="1"/>
</dbReference>
<dbReference type="InterPro" id="IPR006680">
    <property type="entry name" value="Amidohydro-rel"/>
</dbReference>
<protein>
    <submittedName>
        <fullName evidence="3">Amidohydrolase</fullName>
    </submittedName>
</protein>
<comment type="caution">
    <text evidence="3">The sequence shown here is derived from an EMBL/GenBank/DDBJ whole genome shotgun (WGS) entry which is preliminary data.</text>
</comment>
<dbReference type="InterPro" id="IPR051781">
    <property type="entry name" value="Metallo-dep_Hydrolase"/>
</dbReference>
<sequence>MTRLLTLLFLVFLCTRGRAQMSDAEDRGDRFGTGPYEQLIIRGVTLINGNLAPPAGPVDIVIEGNRITSVQTVGFPGVPIDSAGRPTLKPGGREIDAAGMYALPGFVDMHGHTGGRAQGTTPDYVYKLWLGHGITTVREPGSFNGLEWTLDHRRRSAANEIAAPRIRAYTGFGMGRREPFTTTEEVRTWVRMNKEKGSDGIKFFGARPDLMEAALDENRKLGLRSAMHHAQMDVGRWNVLHSARAGLTTMEHWYGLPEALFEDRRVQDYPVDYNYQNEAHRFGEAGNLWQQAAAPYSDHWNAVMDELLELDFTLNPTFNIYDANRDVMRARNADWHAEYTLPSLMRFYAPSRVSHGSYWHHWGTEQEVNWKENYRLWMTFVNEYKNRGGRVTAGSDSGYIYQLYGFGYIRELELLREAGFHPLEVIQAATLNGAEGLGMEDQIGTIEAGKLADIVLVADNPLADLKVLYGTGATRLTDDNEVTTTEGIRYTVKDGIVYDAIKLREAVKAMVREAKAE</sequence>
<dbReference type="SUPFAM" id="SSF51338">
    <property type="entry name" value="Composite domain of metallo-dependent hydrolases"/>
    <property type="match status" value="1"/>
</dbReference>
<keyword evidence="1" id="KW-0732">Signal</keyword>
<accession>A0A2G0CI24</accession>
<keyword evidence="3" id="KW-0378">Hydrolase</keyword>
<dbReference type="EMBL" id="PDLO01000001">
    <property type="protein sequence ID" value="PHK99619.1"/>
    <property type="molecule type" value="Genomic_DNA"/>
</dbReference>
<dbReference type="GO" id="GO:0016810">
    <property type="term" value="F:hydrolase activity, acting on carbon-nitrogen (but not peptide) bonds"/>
    <property type="evidence" value="ECO:0007669"/>
    <property type="project" value="InterPro"/>
</dbReference>
<dbReference type="Proteomes" id="UP000226437">
    <property type="component" value="Unassembled WGS sequence"/>
</dbReference>
<dbReference type="AlphaFoldDB" id="A0A2G0CI24"/>
<feature type="domain" description="Amidohydrolase-related" evidence="2">
    <location>
        <begin position="384"/>
        <end position="476"/>
    </location>
</feature>